<sequence>MSLSVVVVLDDRDRLQALRERLLALQPAPTRVLAIGSGEATMSEVERLDPATARRRRQQSMVRWLLPFGFLAGLTFTQITDLHTFSFAGAYGEPLIGGLLGMGSGWMGSFAAAASVSSEEDDRIRILRNRLDEGCWLLLLEAPAGSEIPWTTIQLARPKAVVRLDDT</sequence>
<dbReference type="RefSeq" id="WP_323356981.1">
    <property type="nucleotide sequence ID" value="NZ_JAYGHY010000032.1"/>
</dbReference>
<protein>
    <submittedName>
        <fullName evidence="2">Uncharacterized protein</fullName>
    </submittedName>
</protein>
<keyword evidence="1" id="KW-0472">Membrane</keyword>
<keyword evidence="1" id="KW-0812">Transmembrane</keyword>
<dbReference type="EMBL" id="JAYGHY010000032">
    <property type="protein sequence ID" value="MEA5442951.1"/>
    <property type="molecule type" value="Genomic_DNA"/>
</dbReference>
<evidence type="ECO:0000256" key="1">
    <source>
        <dbReference type="SAM" id="Phobius"/>
    </source>
</evidence>
<organism evidence="2 3">
    <name type="scientific">Cyanobium gracile UHCC 0281</name>
    <dbReference type="NCBI Taxonomy" id="3110309"/>
    <lineage>
        <taxon>Bacteria</taxon>
        <taxon>Bacillati</taxon>
        <taxon>Cyanobacteriota</taxon>
        <taxon>Cyanophyceae</taxon>
        <taxon>Synechococcales</taxon>
        <taxon>Prochlorococcaceae</taxon>
        <taxon>Cyanobium</taxon>
    </lineage>
</organism>
<proteinExistence type="predicted"/>
<gene>
    <name evidence="2" type="ORF">VB739_10355</name>
</gene>
<feature type="transmembrane region" description="Helical" evidence="1">
    <location>
        <begin position="95"/>
        <end position="116"/>
    </location>
</feature>
<keyword evidence="3" id="KW-1185">Reference proteome</keyword>
<keyword evidence="1" id="KW-1133">Transmembrane helix</keyword>
<evidence type="ECO:0000313" key="3">
    <source>
        <dbReference type="Proteomes" id="UP001302329"/>
    </source>
</evidence>
<reference evidence="2 3" key="1">
    <citation type="submission" date="2023-12" db="EMBL/GenBank/DDBJ databases">
        <title>Baltic Sea Cyanobacteria.</title>
        <authorList>
            <person name="Delbaje E."/>
            <person name="Fewer D.P."/>
            <person name="Shishido T.K."/>
        </authorList>
    </citation>
    <scope>NUCLEOTIDE SEQUENCE [LARGE SCALE GENOMIC DNA]</scope>
    <source>
        <strain evidence="2 3">UHCC 0281</strain>
    </source>
</reference>
<dbReference type="Proteomes" id="UP001302329">
    <property type="component" value="Unassembled WGS sequence"/>
</dbReference>
<comment type="caution">
    <text evidence="2">The sequence shown here is derived from an EMBL/GenBank/DDBJ whole genome shotgun (WGS) entry which is preliminary data.</text>
</comment>
<evidence type="ECO:0000313" key="2">
    <source>
        <dbReference type="EMBL" id="MEA5442951.1"/>
    </source>
</evidence>
<feature type="transmembrane region" description="Helical" evidence="1">
    <location>
        <begin position="64"/>
        <end position="83"/>
    </location>
</feature>
<name>A0ABU5SWS6_9CYAN</name>
<accession>A0ABU5SWS6</accession>